<dbReference type="Proteomes" id="UP000008983">
    <property type="component" value="Unassembled WGS sequence"/>
</dbReference>
<evidence type="ECO:0000256" key="2">
    <source>
        <dbReference type="ARBA" id="ARBA00022737"/>
    </source>
</evidence>
<evidence type="ECO:0000313" key="6">
    <source>
        <dbReference type="EMBL" id="EGR32802.1"/>
    </source>
</evidence>
<sequence>MHKSMTKSQISDHSKVSSNSQKILASVTQKSSTKLYRFKGIFDSEDIRVSWNAFGLYLSRQLRMGRAVHIQNFGTFTFSAPDYKLEGCSNPWERDKQLRNPVFLVSKDFIKGGDLKQGICTQNIVRPYGANGVNGKIPLSKINFTEVGIYASMEKDQAKTCIERIIRQLQDQAKAESSVDMEIPNVGFFRVRNNIVAVQFNEFLSKDAKQISNQYQQLTQKKLKGEMSLTRENLKRFLDLKSMEENLQNQPDDILEIDEKTQNFIKQNYNIDLQSLNNPTRRSIFDANRTKSANPQSIMSKTAPYRDNWISLSGKQSKEYIHKNRKEIDYSLKQLTIWINKNQLTCEDAFIEFCKKSTGNHHIGIKLTSEDIYNGISKLNLEINSVQITELHRLLDHNKDGFVDLDDWLNVFRITRNPQLQLIRENIRKSGFSEEDLLEILGFTKDQKSINNVMLKGALKKLDKNLDDAKAFQIVQSIMKEKELIDSYDIIEELGVNQKNLMYEEAGYIDKKWLLEFVQRLGGFQNVFRQKFQDLDPQNQGVLDVQSFKSCFQKDSMDVTGNEIHRLVKNLQVLYDMGGQSVRYVDFMYLLLNVKVEDVKNEEKFINVEDFVKKIKDFLDKNGLSNPQVIIEKVTKKIGQNEIKVEDFATFLQKYAFQYNKESELMSFIQLMDIDNDGIISFEDLDTFLSRLEYINNNNVRKVKQKEIFQENKLYPQKPLSEKEMEDILRELRQILYLKKMSFYNFFKLLDGNKDDFITINDFQNNIGLVIKLNKEDRDGLFAFMDKQKIGMIDYKTFIDTMNLTTLDLQQQQEQREFNLKAMKKEDDWEWTKDVLAKIKNWFREERLTIQDAFRVFDKDFDGYISKEDLQNFLKDVLKISEKELEGQRINRLFKLMDEFKRGTIKLADLNRLLCEDFSPVQNFVVTGGKFIEGRSSLDWKINAKQQIGLVISRQFLTLDQSFDSISGGGQRIIYNQFEQWIEKSRALLGFNLTNQLIQQVFSDLDPHKKGYLTKKDWISTFSIIIYFIIYIYFFLGGFNWQNQMLKEVQETVSTDFRTLEEAFNYFSNKSVIFIIHFIYIQLFFQKYITYSLFENAIKSLFPDRFHQSDIMSLWFKLVNNNTKLIDYQNFLYIFGDKRSALLQQEHPRPLTAPLIMPPTNNKYAIYDPTTDEIVTKVKQILRTSNKSINQVFNDFDKDKSGEISNLEFKAAFRNLIIGLTSKEIDVLLNFCDESGEGIVNWREFINKFKKNESQEKIIERSKQRLKLINDDIHYYMLSPKDAFRHFNTDHTGFMKFDEYVNFMQKLSQYGNYPLPPYEILRDIFDTIDIRKDNLIDMNEWLQTFNQFKPPDASMQGRPLQLNANEIKESKQMKKMQTLQQRSQMPFDIQNQRLDLLKIHNPNNINKVMDFKEPLKQLETSKEYDDIMHIIGRNRKYLINIFQEISKRQQITYEVAKNIIAELLRSIGIVIDNQCYIKLLKFAEKNGIIDYQFLLEVYKERMSRIVKQPLKAFNKQS</sequence>
<keyword evidence="4" id="KW-1133">Transmembrane helix</keyword>
<feature type="domain" description="EF-hand" evidence="5">
    <location>
        <begin position="1316"/>
        <end position="1351"/>
    </location>
</feature>
<dbReference type="Pfam" id="PF13833">
    <property type="entry name" value="EF-hand_8"/>
    <property type="match status" value="1"/>
</dbReference>
<feature type="domain" description="EF-hand" evidence="5">
    <location>
        <begin position="1184"/>
        <end position="1219"/>
    </location>
</feature>
<keyword evidence="4" id="KW-0472">Membrane</keyword>
<dbReference type="Pfam" id="PF18289">
    <property type="entry name" value="HU-CCDC81_euk_2"/>
    <property type="match status" value="1"/>
</dbReference>
<dbReference type="InterPro" id="IPR002048">
    <property type="entry name" value="EF_hand_dom"/>
</dbReference>
<dbReference type="Pfam" id="PF14908">
    <property type="entry name" value="HU-CCDC81_euk_1"/>
    <property type="match status" value="1"/>
</dbReference>
<dbReference type="Gene3D" id="1.10.238.10">
    <property type="entry name" value="EF-hand"/>
    <property type="match status" value="7"/>
</dbReference>
<dbReference type="RefSeq" id="XP_004036788.1">
    <property type="nucleotide sequence ID" value="XM_004036740.1"/>
</dbReference>
<dbReference type="PROSITE" id="PS00018">
    <property type="entry name" value="EF_HAND_1"/>
    <property type="match status" value="5"/>
</dbReference>
<dbReference type="GO" id="GO:0005509">
    <property type="term" value="F:calcium ion binding"/>
    <property type="evidence" value="ECO:0007669"/>
    <property type="project" value="InterPro"/>
</dbReference>
<dbReference type="OMA" id="FITIDEW"/>
<dbReference type="PANTHER" id="PTHR34524">
    <property type="entry name" value="CALCYPHOSIN"/>
    <property type="match status" value="1"/>
</dbReference>
<dbReference type="PROSITE" id="PS50222">
    <property type="entry name" value="EF_HAND_2"/>
    <property type="match status" value="6"/>
</dbReference>
<dbReference type="OrthoDB" id="285291at2759"/>
<dbReference type="Pfam" id="PF13499">
    <property type="entry name" value="EF-hand_7"/>
    <property type="match status" value="1"/>
</dbReference>
<feature type="domain" description="EF-hand" evidence="5">
    <location>
        <begin position="845"/>
        <end position="880"/>
    </location>
</feature>
<organism evidence="6 7">
    <name type="scientific">Ichthyophthirius multifiliis</name>
    <name type="common">White spot disease agent</name>
    <name type="synonym">Ich</name>
    <dbReference type="NCBI Taxonomy" id="5932"/>
    <lineage>
        <taxon>Eukaryota</taxon>
        <taxon>Sar</taxon>
        <taxon>Alveolata</taxon>
        <taxon>Ciliophora</taxon>
        <taxon>Intramacronucleata</taxon>
        <taxon>Oligohymenophorea</taxon>
        <taxon>Hymenostomatida</taxon>
        <taxon>Ophryoglenina</taxon>
        <taxon>Ichthyophthirius</taxon>
    </lineage>
</organism>
<evidence type="ECO:0000313" key="7">
    <source>
        <dbReference type="Proteomes" id="UP000008983"/>
    </source>
</evidence>
<dbReference type="InterPro" id="IPR051581">
    <property type="entry name" value="Ca-bind"/>
</dbReference>
<dbReference type="PANTHER" id="PTHR34524:SF6">
    <property type="entry name" value="CALCYPHOSINE LIKE"/>
    <property type="match status" value="1"/>
</dbReference>
<accession>G0QPQ5</accession>
<evidence type="ECO:0000256" key="3">
    <source>
        <dbReference type="ARBA" id="ARBA00022837"/>
    </source>
</evidence>
<dbReference type="eggNOG" id="ENOG502R2JC">
    <property type="taxonomic scope" value="Eukaryota"/>
</dbReference>
<evidence type="ECO:0000256" key="1">
    <source>
        <dbReference type="ARBA" id="ARBA00022723"/>
    </source>
</evidence>
<keyword evidence="7" id="KW-1185">Reference proteome</keyword>
<evidence type="ECO:0000256" key="4">
    <source>
        <dbReference type="SAM" id="Phobius"/>
    </source>
</evidence>
<feature type="domain" description="EF-hand" evidence="5">
    <location>
        <begin position="1281"/>
        <end position="1310"/>
    </location>
</feature>
<dbReference type="InterPro" id="IPR028034">
    <property type="entry name" value="HU-CCDC81"/>
</dbReference>
<dbReference type="InterPro" id="IPR040673">
    <property type="entry name" value="CCDC81_HU_dom_2"/>
</dbReference>
<feature type="transmembrane region" description="Helical" evidence="4">
    <location>
        <begin position="1018"/>
        <end position="1036"/>
    </location>
</feature>
<protein>
    <recommendedName>
        <fullName evidence="5">EF-hand domain-containing protein</fullName>
    </recommendedName>
</protein>
<reference evidence="6 7" key="1">
    <citation type="submission" date="2011-07" db="EMBL/GenBank/DDBJ databases">
        <authorList>
            <person name="Coyne R."/>
            <person name="Brami D."/>
            <person name="Johnson J."/>
            <person name="Hostetler J."/>
            <person name="Hannick L."/>
            <person name="Clark T."/>
            <person name="Cassidy-Hanley D."/>
            <person name="Inman J."/>
        </authorList>
    </citation>
    <scope>NUCLEOTIDE SEQUENCE [LARGE SCALE GENOMIC DNA]</scope>
    <source>
        <strain evidence="6 7">G5</strain>
    </source>
</reference>
<dbReference type="SUPFAM" id="SSF47473">
    <property type="entry name" value="EF-hand"/>
    <property type="match status" value="5"/>
</dbReference>
<dbReference type="SMART" id="SM00054">
    <property type="entry name" value="EFh"/>
    <property type="match status" value="9"/>
</dbReference>
<keyword evidence="4" id="KW-0812">Transmembrane</keyword>
<feature type="domain" description="EF-hand" evidence="5">
    <location>
        <begin position="383"/>
        <end position="418"/>
    </location>
</feature>
<dbReference type="CDD" id="cd00051">
    <property type="entry name" value="EFh"/>
    <property type="match status" value="2"/>
</dbReference>
<keyword evidence="1" id="KW-0479">Metal-binding</keyword>
<evidence type="ECO:0000259" key="5">
    <source>
        <dbReference type="PROSITE" id="PS50222"/>
    </source>
</evidence>
<dbReference type="EMBL" id="GL983574">
    <property type="protein sequence ID" value="EGR32802.1"/>
    <property type="molecule type" value="Genomic_DNA"/>
</dbReference>
<dbReference type="InParanoid" id="G0QPQ5"/>
<keyword evidence="2" id="KW-0677">Repeat</keyword>
<dbReference type="STRING" id="857967.G0QPQ5"/>
<proteinExistence type="predicted"/>
<dbReference type="InterPro" id="IPR011992">
    <property type="entry name" value="EF-hand-dom_pair"/>
</dbReference>
<name>G0QPQ5_ICHMU</name>
<dbReference type="InterPro" id="IPR018247">
    <property type="entry name" value="EF_Hand_1_Ca_BS"/>
</dbReference>
<gene>
    <name evidence="6" type="ORF">IMG5_070330</name>
</gene>
<feature type="domain" description="EF-hand" evidence="5">
    <location>
        <begin position="660"/>
        <end position="695"/>
    </location>
</feature>
<feature type="transmembrane region" description="Helical" evidence="4">
    <location>
        <begin position="1066"/>
        <end position="1085"/>
    </location>
</feature>
<dbReference type="GeneID" id="14908968"/>
<keyword evidence="3" id="KW-0106">Calcium</keyword>